<dbReference type="CDD" id="cd02440">
    <property type="entry name" value="AdoMet_MTases"/>
    <property type="match status" value="1"/>
</dbReference>
<dbReference type="Pfam" id="PF08241">
    <property type="entry name" value="Methyltransf_11"/>
    <property type="match status" value="1"/>
</dbReference>
<dbReference type="AlphaFoldDB" id="A0A1S1QTS5"/>
<accession>A0A1S1QTS5</accession>
<name>A0A1S1QTS5_9ACTN</name>
<feature type="domain" description="Methyltransferase type 11" evidence="1">
    <location>
        <begin position="57"/>
        <end position="153"/>
    </location>
</feature>
<protein>
    <recommendedName>
        <fullName evidence="1">Methyltransferase type 11 domain-containing protein</fullName>
    </recommendedName>
</protein>
<sequence>MRRVAERLAADDGWHVTESRAFFAVRAATWDTRFGDDTPAYTAAVAELGLPTGATVLDVGCGTGRALPVLRAAVGPAGTVLGLDVTPEMLAVAREHGRAGHADLLLGDARRLPVRTGAVDAVFAAGLVTHLPDLPAGLAELARVSRPGGRLAIFHPSGRAALAARHGRVLRPDEPLAADRLGPLLAGSGWRLDGYDDPPHRFLALASRR</sequence>
<dbReference type="GO" id="GO:0008757">
    <property type="term" value="F:S-adenosylmethionine-dependent methyltransferase activity"/>
    <property type="evidence" value="ECO:0007669"/>
    <property type="project" value="InterPro"/>
</dbReference>
<dbReference type="PANTHER" id="PTHR43591:SF24">
    <property type="entry name" value="2-METHOXY-6-POLYPRENYL-1,4-BENZOQUINOL METHYLASE, MITOCHONDRIAL"/>
    <property type="match status" value="1"/>
</dbReference>
<organism evidence="2 3">
    <name type="scientific">Parafrankia soli</name>
    <dbReference type="NCBI Taxonomy" id="2599596"/>
    <lineage>
        <taxon>Bacteria</taxon>
        <taxon>Bacillati</taxon>
        <taxon>Actinomycetota</taxon>
        <taxon>Actinomycetes</taxon>
        <taxon>Frankiales</taxon>
        <taxon>Frankiaceae</taxon>
        <taxon>Parafrankia</taxon>
    </lineage>
</organism>
<dbReference type="EMBL" id="MAXA01000113">
    <property type="protein sequence ID" value="OHV37370.1"/>
    <property type="molecule type" value="Genomic_DNA"/>
</dbReference>
<dbReference type="InterPro" id="IPR029063">
    <property type="entry name" value="SAM-dependent_MTases_sf"/>
</dbReference>
<dbReference type="Proteomes" id="UP000179769">
    <property type="component" value="Unassembled WGS sequence"/>
</dbReference>
<dbReference type="OrthoDB" id="3506153at2"/>
<gene>
    <name evidence="2" type="ORF">BBK14_02555</name>
</gene>
<evidence type="ECO:0000259" key="1">
    <source>
        <dbReference type="Pfam" id="PF08241"/>
    </source>
</evidence>
<keyword evidence="3" id="KW-1185">Reference proteome</keyword>
<comment type="caution">
    <text evidence="2">The sequence shown here is derived from an EMBL/GenBank/DDBJ whole genome shotgun (WGS) entry which is preliminary data.</text>
</comment>
<evidence type="ECO:0000313" key="3">
    <source>
        <dbReference type="Proteomes" id="UP000179769"/>
    </source>
</evidence>
<evidence type="ECO:0000313" key="2">
    <source>
        <dbReference type="EMBL" id="OHV37370.1"/>
    </source>
</evidence>
<dbReference type="SUPFAM" id="SSF53335">
    <property type="entry name" value="S-adenosyl-L-methionine-dependent methyltransferases"/>
    <property type="match status" value="1"/>
</dbReference>
<reference evidence="3" key="1">
    <citation type="submission" date="2016-07" db="EMBL/GenBank/DDBJ databases">
        <title>Frankia sp. NRRL B-16219 Genome sequencing.</title>
        <authorList>
            <person name="Ghodhbane-Gtari F."/>
            <person name="Swanson E."/>
            <person name="Gueddou A."/>
            <person name="Louati M."/>
            <person name="Nouioui I."/>
            <person name="Hezbri K."/>
            <person name="Abebe-Akele F."/>
            <person name="Simpson S."/>
            <person name="Morris K."/>
            <person name="Thomas K."/>
            <person name="Gtari M."/>
            <person name="Tisa L.S."/>
        </authorList>
    </citation>
    <scope>NUCLEOTIDE SEQUENCE [LARGE SCALE GENOMIC DNA]</scope>
    <source>
        <strain evidence="3">NRRL B-16219</strain>
    </source>
</reference>
<proteinExistence type="predicted"/>
<dbReference type="InterPro" id="IPR013216">
    <property type="entry name" value="Methyltransf_11"/>
</dbReference>
<dbReference type="PANTHER" id="PTHR43591">
    <property type="entry name" value="METHYLTRANSFERASE"/>
    <property type="match status" value="1"/>
</dbReference>
<dbReference type="Gene3D" id="3.40.50.150">
    <property type="entry name" value="Vaccinia Virus protein VP39"/>
    <property type="match status" value="1"/>
</dbReference>